<dbReference type="RefSeq" id="WP_152158827.1">
    <property type="nucleotide sequence ID" value="NZ_WEHX01000076.1"/>
</dbReference>
<feature type="transmembrane region" description="Helical" evidence="8">
    <location>
        <begin position="6"/>
        <end position="22"/>
    </location>
</feature>
<dbReference type="PANTHER" id="PTHR36838">
    <property type="entry name" value="AUXIN EFFLUX CARRIER FAMILY PROTEIN"/>
    <property type="match status" value="1"/>
</dbReference>
<evidence type="ECO:0000313" key="9">
    <source>
        <dbReference type="EMBL" id="KAB7656107.1"/>
    </source>
</evidence>
<dbReference type="GO" id="GO:0005886">
    <property type="term" value="C:plasma membrane"/>
    <property type="evidence" value="ECO:0007669"/>
    <property type="project" value="UniProtKB-SubCell"/>
</dbReference>
<name>A0A6I1EMP1_9BURK</name>
<dbReference type="Pfam" id="PF03547">
    <property type="entry name" value="Mem_trans"/>
    <property type="match status" value="1"/>
</dbReference>
<comment type="similarity">
    <text evidence="2">Belongs to the auxin efflux carrier (TC 2.A.69) family.</text>
</comment>
<sequence length="305" mass="32842">MESVLIKVAAFLVIIFGGYALKRIGFFRADDFRLISTVVLKITLPCAVISNFGRIEVEAALYSLVLLGVILNLVTIGAGFLASRRNGPDEQAFSMINYSGYNIGCFTLPYIQTFLGPVGVVATCLFDAGNSLMCTGATYSMAAAVKGKDEGDGVMLFLKRMFSSIAMDTYILMVVLSVIGFAMPKAVLTFTDIVGAANPFLAMLMIGVGFELQLERRTLVTIGRVLLSRYLIAAVLAWLLYTFAPFDAEVRKVLAVIAFAPLSAVCAIFTAQCFDDPARVALSCTINSLSIVCSIVFMTALMLAL</sequence>
<dbReference type="InterPro" id="IPR038770">
    <property type="entry name" value="Na+/solute_symporter_sf"/>
</dbReference>
<feature type="transmembrane region" description="Helical" evidence="8">
    <location>
        <begin position="34"/>
        <end position="53"/>
    </location>
</feature>
<protein>
    <submittedName>
        <fullName evidence="9">AEC family transporter</fullName>
    </submittedName>
</protein>
<evidence type="ECO:0000313" key="10">
    <source>
        <dbReference type="Proteomes" id="UP000430564"/>
    </source>
</evidence>
<dbReference type="Proteomes" id="UP000430564">
    <property type="component" value="Unassembled WGS sequence"/>
</dbReference>
<evidence type="ECO:0000256" key="1">
    <source>
        <dbReference type="ARBA" id="ARBA00004651"/>
    </source>
</evidence>
<proteinExistence type="inferred from homology"/>
<keyword evidence="6 8" id="KW-1133">Transmembrane helix</keyword>
<keyword evidence="3" id="KW-0813">Transport</keyword>
<comment type="caution">
    <text evidence="9">The sequence shown here is derived from an EMBL/GenBank/DDBJ whole genome shotgun (WGS) entry which is preliminary data.</text>
</comment>
<feature type="transmembrane region" description="Helical" evidence="8">
    <location>
        <begin position="253"/>
        <end position="274"/>
    </location>
</feature>
<evidence type="ECO:0000256" key="2">
    <source>
        <dbReference type="ARBA" id="ARBA00010145"/>
    </source>
</evidence>
<gene>
    <name evidence="9" type="ORF">GBM95_09160</name>
</gene>
<organism evidence="9 10">
    <name type="scientific">Sutterella seckii</name>
    <dbReference type="NCBI Taxonomy" id="1944635"/>
    <lineage>
        <taxon>Bacteria</taxon>
        <taxon>Pseudomonadati</taxon>
        <taxon>Pseudomonadota</taxon>
        <taxon>Betaproteobacteria</taxon>
        <taxon>Burkholderiales</taxon>
        <taxon>Sutterellaceae</taxon>
        <taxon>Sutterella</taxon>
    </lineage>
</organism>
<evidence type="ECO:0000256" key="4">
    <source>
        <dbReference type="ARBA" id="ARBA00022475"/>
    </source>
</evidence>
<feature type="transmembrane region" description="Helical" evidence="8">
    <location>
        <begin position="222"/>
        <end position="241"/>
    </location>
</feature>
<dbReference type="AlphaFoldDB" id="A0A6I1EMP1"/>
<dbReference type="OrthoDB" id="3238334at2"/>
<dbReference type="Gene3D" id="1.20.1530.20">
    <property type="match status" value="1"/>
</dbReference>
<evidence type="ECO:0000256" key="3">
    <source>
        <dbReference type="ARBA" id="ARBA00022448"/>
    </source>
</evidence>
<evidence type="ECO:0000256" key="5">
    <source>
        <dbReference type="ARBA" id="ARBA00022692"/>
    </source>
</evidence>
<evidence type="ECO:0000256" key="6">
    <source>
        <dbReference type="ARBA" id="ARBA00022989"/>
    </source>
</evidence>
<evidence type="ECO:0000256" key="8">
    <source>
        <dbReference type="SAM" id="Phobius"/>
    </source>
</evidence>
<dbReference type="EMBL" id="WEHX01000076">
    <property type="protein sequence ID" value="KAB7656107.1"/>
    <property type="molecule type" value="Genomic_DNA"/>
</dbReference>
<accession>A0A6I1EMP1</accession>
<keyword evidence="4" id="KW-1003">Cell membrane</keyword>
<dbReference type="InterPro" id="IPR004776">
    <property type="entry name" value="Mem_transp_PIN-like"/>
</dbReference>
<keyword evidence="5 8" id="KW-0812">Transmembrane</keyword>
<keyword evidence="7 8" id="KW-0472">Membrane</keyword>
<comment type="subcellular location">
    <subcellularLocation>
        <location evidence="1">Cell membrane</location>
        <topology evidence="1">Multi-pass membrane protein</topology>
    </subcellularLocation>
</comment>
<dbReference type="PANTHER" id="PTHR36838:SF3">
    <property type="entry name" value="TRANSPORTER AUXIN EFFLUX CARRIER EC FAMILY"/>
    <property type="match status" value="1"/>
</dbReference>
<feature type="transmembrane region" description="Helical" evidence="8">
    <location>
        <begin position="165"/>
        <end position="183"/>
    </location>
</feature>
<feature type="transmembrane region" description="Helical" evidence="8">
    <location>
        <begin position="286"/>
        <end position="304"/>
    </location>
</feature>
<dbReference type="GO" id="GO:0055085">
    <property type="term" value="P:transmembrane transport"/>
    <property type="evidence" value="ECO:0007669"/>
    <property type="project" value="InterPro"/>
</dbReference>
<feature type="transmembrane region" description="Helical" evidence="8">
    <location>
        <begin position="59"/>
        <end position="82"/>
    </location>
</feature>
<feature type="transmembrane region" description="Helical" evidence="8">
    <location>
        <begin position="189"/>
        <end position="210"/>
    </location>
</feature>
<reference evidence="9 10" key="1">
    <citation type="submission" date="2019-10" db="EMBL/GenBank/DDBJ databases">
        <title>Genome diversity of Sutterella seckii.</title>
        <authorList>
            <person name="Chaplin A.V."/>
            <person name="Sokolova S.R."/>
            <person name="Mosin K.A."/>
            <person name="Ivanova E.L."/>
            <person name="Kochetkova T.O."/>
            <person name="Goltsov A.Y."/>
            <person name="Trofimov D.Y."/>
            <person name="Efimov B.A."/>
        </authorList>
    </citation>
    <scope>NUCLEOTIDE SEQUENCE [LARGE SCALE GENOMIC DNA]</scope>
    <source>
        <strain evidence="9 10">ASD393</strain>
    </source>
</reference>
<evidence type="ECO:0000256" key="7">
    <source>
        <dbReference type="ARBA" id="ARBA00023136"/>
    </source>
</evidence>